<protein>
    <submittedName>
        <fullName evidence="9">Rhomboid-related protein</fullName>
    </submittedName>
</protein>
<dbReference type="Pfam" id="PF01694">
    <property type="entry name" value="Rhomboid"/>
    <property type="match status" value="1"/>
</dbReference>
<dbReference type="Proteomes" id="UP001363151">
    <property type="component" value="Unassembled WGS sequence"/>
</dbReference>
<feature type="region of interest" description="Disordered" evidence="6">
    <location>
        <begin position="129"/>
        <end position="151"/>
    </location>
</feature>
<reference evidence="9 10" key="1">
    <citation type="submission" date="2024-03" db="EMBL/GenBank/DDBJ databases">
        <title>Aureococcus anophagefferens CCMP1851 and Kratosvirus quantuckense: Draft genome of a second virus-susceptible host strain in the model system.</title>
        <authorList>
            <person name="Chase E."/>
            <person name="Truchon A.R."/>
            <person name="Schepens W."/>
            <person name="Wilhelm S.W."/>
        </authorList>
    </citation>
    <scope>NUCLEOTIDE SEQUENCE [LARGE SCALE GENOMIC DNA]</scope>
    <source>
        <strain evidence="9 10">CCMP1851</strain>
    </source>
</reference>
<evidence type="ECO:0000313" key="10">
    <source>
        <dbReference type="Proteomes" id="UP001363151"/>
    </source>
</evidence>
<organism evidence="9 10">
    <name type="scientific">Aureococcus anophagefferens</name>
    <name type="common">Harmful bloom alga</name>
    <dbReference type="NCBI Taxonomy" id="44056"/>
    <lineage>
        <taxon>Eukaryota</taxon>
        <taxon>Sar</taxon>
        <taxon>Stramenopiles</taxon>
        <taxon>Ochrophyta</taxon>
        <taxon>Pelagophyceae</taxon>
        <taxon>Pelagomonadales</taxon>
        <taxon>Pelagomonadaceae</taxon>
        <taxon>Aureococcus</taxon>
    </lineage>
</organism>
<dbReference type="EMBL" id="JBBJCI010000131">
    <property type="protein sequence ID" value="KAK7242944.1"/>
    <property type="molecule type" value="Genomic_DNA"/>
</dbReference>
<dbReference type="PANTHER" id="PTHR45840:SF2">
    <property type="entry name" value="PROTEIN RHOMBOID-RELATED"/>
    <property type="match status" value="1"/>
</dbReference>
<feature type="transmembrane region" description="Helical" evidence="7">
    <location>
        <begin position="415"/>
        <end position="434"/>
    </location>
</feature>
<keyword evidence="3 7" id="KW-0812">Transmembrane</keyword>
<accession>A0ABR1G2R6</accession>
<evidence type="ECO:0000313" key="9">
    <source>
        <dbReference type="EMBL" id="KAK7242944.1"/>
    </source>
</evidence>
<dbReference type="InterPro" id="IPR022764">
    <property type="entry name" value="Peptidase_S54_rhomboid_dom"/>
</dbReference>
<evidence type="ECO:0000256" key="4">
    <source>
        <dbReference type="ARBA" id="ARBA00022989"/>
    </source>
</evidence>
<name>A0ABR1G2R6_AURAN</name>
<evidence type="ECO:0000256" key="7">
    <source>
        <dbReference type="SAM" id="Phobius"/>
    </source>
</evidence>
<proteinExistence type="inferred from homology"/>
<evidence type="ECO:0000256" key="3">
    <source>
        <dbReference type="ARBA" id="ARBA00022692"/>
    </source>
</evidence>
<dbReference type="InterPro" id="IPR035952">
    <property type="entry name" value="Rhomboid-like_sf"/>
</dbReference>
<evidence type="ECO:0000256" key="5">
    <source>
        <dbReference type="ARBA" id="ARBA00023136"/>
    </source>
</evidence>
<keyword evidence="10" id="KW-1185">Reference proteome</keyword>
<comment type="caution">
    <text evidence="9">The sequence shown here is derived from an EMBL/GenBank/DDBJ whole genome shotgun (WGS) entry which is preliminary data.</text>
</comment>
<gene>
    <name evidence="9" type="primary">RHBDL2</name>
    <name evidence="9" type="ORF">SO694_00126059</name>
</gene>
<evidence type="ECO:0000256" key="2">
    <source>
        <dbReference type="ARBA" id="ARBA00009045"/>
    </source>
</evidence>
<dbReference type="PANTHER" id="PTHR45840">
    <property type="entry name" value="RHOMBOID-RELATED PROTEIN"/>
    <property type="match status" value="1"/>
</dbReference>
<feature type="transmembrane region" description="Helical" evidence="7">
    <location>
        <begin position="325"/>
        <end position="342"/>
    </location>
</feature>
<comment type="similarity">
    <text evidence="2">Belongs to the peptidase S54 family.</text>
</comment>
<evidence type="ECO:0000256" key="1">
    <source>
        <dbReference type="ARBA" id="ARBA00004141"/>
    </source>
</evidence>
<feature type="transmembrane region" description="Helical" evidence="7">
    <location>
        <begin position="379"/>
        <end position="399"/>
    </location>
</feature>
<keyword evidence="5 7" id="KW-0472">Membrane</keyword>
<comment type="subcellular location">
    <subcellularLocation>
        <location evidence="1">Membrane</location>
        <topology evidence="1">Multi-pass membrane protein</topology>
    </subcellularLocation>
</comment>
<dbReference type="Gene3D" id="1.20.1540.10">
    <property type="entry name" value="Rhomboid-like"/>
    <property type="match status" value="1"/>
</dbReference>
<feature type="transmembrane region" description="Helical" evidence="7">
    <location>
        <begin position="295"/>
        <end position="319"/>
    </location>
</feature>
<dbReference type="InterPro" id="IPR051739">
    <property type="entry name" value="Rhomboid_IM_Serine_Proteases"/>
</dbReference>
<sequence length="447" mass="48959">MVVAAEEVDIPESWSGVVHDAPFVRHAKPRSWLEWAQLLYSERHLHPRGDGRVAPATTLAAFTLCDVAVSRAYTLEMTATAGGEKRVTRGRFAEKTIAERWPRGGFVRGVVEAAEDPQGEAYTVAYSDGPYRTDDASAPPPGYPRGAKPASKDGVRVARPLAACPKTGAPRRVVLRGVPAALVRADAAPERAAPRRPAAILALTGVQVAAALWWRRYGKVGLVFARTRRSGDAPGPRFLFYRLVGAWPRCGDLRGEVWRLWTYQFVHTSWLHLAANCFVQLLFGVPMEAVHGWRLVLLIYSAGVVAGPLVCAVCDAYAVVVGASGGAYALLGAHVGAIWKDWDRLATGTHIPRGARLALFSSILLADVSQWYLTRQEDVSYSAHLGGGGTGLLLGVLVLRRRPTRRHFFRRLRRPAFLCALIFYVFFLVFGISWSSSAARTPRTLRT</sequence>
<dbReference type="SUPFAM" id="SSF144091">
    <property type="entry name" value="Rhomboid-like"/>
    <property type="match status" value="1"/>
</dbReference>
<evidence type="ECO:0000256" key="6">
    <source>
        <dbReference type="SAM" id="MobiDB-lite"/>
    </source>
</evidence>
<evidence type="ECO:0000259" key="8">
    <source>
        <dbReference type="Pfam" id="PF01694"/>
    </source>
</evidence>
<keyword evidence="4 7" id="KW-1133">Transmembrane helix</keyword>
<feature type="domain" description="Peptidase S54 rhomboid" evidence="8">
    <location>
        <begin position="255"/>
        <end position="400"/>
    </location>
</feature>